<dbReference type="Proteomes" id="UP001223336">
    <property type="component" value="Unassembled WGS sequence"/>
</dbReference>
<protein>
    <submittedName>
        <fullName evidence="2">Uncharacterized protein</fullName>
    </submittedName>
</protein>
<evidence type="ECO:0000313" key="2">
    <source>
        <dbReference type="EMBL" id="WML88968.1"/>
    </source>
</evidence>
<accession>A0AA51MRK8</accession>
<proteinExistence type="predicted"/>
<evidence type="ECO:0000313" key="3">
    <source>
        <dbReference type="Proteomes" id="UP001223336"/>
    </source>
</evidence>
<sequence length="512" mass="59248">MLKLKDIYIGTTDAKNELLSSSPEEIKRFKDSFVSPPALNINAYFEKTKYYVLGLKGTGKTALLRYISIKLDEDINSISAFILFKSEVDEDLRKDFSKAARIQITKENSEDYEGNDYETVWRWFIYRKIVSSIQDLDACPFQKNGNLSSFMALVTSEVIKPEESKLSRLIPYIRKGHIEISDSPKLGLEFDWDENGRAKVNFNELVRRADNAFKNLEPDHQRLNIFFDELELNYQTSKQYQRDSHLVRDLIVSIEKINAISKKKGFNLCLYAAIRSEVLNSVDSLGKEINKPTADFGSTILWNRPGLDAAQQPMLNIVEKRINNARAEAGMDNLSENDLWKQYFPININGQRSQVYILHNSWYRPRDVVRLMLSVQDQYPNEESFILQGLEAIRKMYSTASWVEITEELKAKYRPSDIDGIKYIFYGYKQISSFTQLSDRAEKVAKDHKETASLLESHNLKEVVKDLFRIGVLGNINTQKDRIRFSFRGDDEVLFDLNLFVHNALKAHLSIF</sequence>
<gene>
    <name evidence="1" type="ORF">RCC75_15100</name>
    <name evidence="2" type="ORF">RCG00_11455</name>
</gene>
<dbReference type="Proteomes" id="UP001229862">
    <property type="component" value="Chromosome"/>
</dbReference>
<dbReference type="InterPro" id="IPR059206">
    <property type="entry name" value="Sll1717-like"/>
</dbReference>
<name>A0AA51MRK8_9GAMM</name>
<evidence type="ECO:0000313" key="1">
    <source>
        <dbReference type="EMBL" id="MDQ5769869.1"/>
    </source>
</evidence>
<dbReference type="EMBL" id="CP133217">
    <property type="protein sequence ID" value="WML88968.1"/>
    <property type="molecule type" value="Genomic_DNA"/>
</dbReference>
<organism evidence="2">
    <name type="scientific">Thiothrix subterranea</name>
    <dbReference type="NCBI Taxonomy" id="2735563"/>
    <lineage>
        <taxon>Bacteria</taxon>
        <taxon>Pseudomonadati</taxon>
        <taxon>Pseudomonadota</taxon>
        <taxon>Gammaproteobacteria</taxon>
        <taxon>Thiotrichales</taxon>
        <taxon>Thiotrichaceae</taxon>
        <taxon>Thiothrix</taxon>
    </lineage>
</organism>
<dbReference type="AlphaFoldDB" id="A0AA51MRK8"/>
<dbReference type="RefSeq" id="WP_308135678.1">
    <property type="nucleotide sequence ID" value="NZ_CP133217.1"/>
</dbReference>
<dbReference type="NCBIfam" id="NF047389">
    <property type="entry name" value="ATPase_Sll1717"/>
    <property type="match status" value="1"/>
</dbReference>
<keyword evidence="3" id="KW-1185">Reference proteome</keyword>
<reference evidence="2 3" key="1">
    <citation type="submission" date="2023-08" db="EMBL/GenBank/DDBJ databases">
        <title>New molecular markers tilS and rpoB for phylogenetic and monitoring studies of the genus Thiothrix biodiversity.</title>
        <authorList>
            <person name="Ravin N.V."/>
            <person name="Smolyakov D."/>
            <person name="Markov N.D."/>
            <person name="Beletsky A.V."/>
            <person name="Mardanov A.V."/>
            <person name="Rudenko T.S."/>
            <person name="Grabovich M.Y."/>
        </authorList>
    </citation>
    <scope>NUCLEOTIDE SEQUENCE</scope>
    <source>
        <strain evidence="2">DNT52</strain>
        <strain evidence="1 3">H33</strain>
    </source>
</reference>
<dbReference type="EMBL" id="JAVFKN010000022">
    <property type="protein sequence ID" value="MDQ5769869.1"/>
    <property type="molecule type" value="Genomic_DNA"/>
</dbReference>